<dbReference type="Proteomes" id="UP000662637">
    <property type="component" value="Unassembled WGS sequence"/>
</dbReference>
<keyword evidence="4" id="KW-1185">Reference proteome</keyword>
<protein>
    <submittedName>
        <fullName evidence="3">Uncharacterized protein</fullName>
    </submittedName>
</protein>
<dbReference type="EMBL" id="CABDUW010000661">
    <property type="protein sequence ID" value="VTJ73080.1"/>
    <property type="molecule type" value="Genomic_DNA"/>
</dbReference>
<proteinExistence type="predicted"/>
<feature type="region of interest" description="Disordered" evidence="1">
    <location>
        <begin position="1"/>
        <end position="88"/>
    </location>
</feature>
<evidence type="ECO:0000313" key="4">
    <source>
        <dbReference type="Proteomes" id="UP000335636"/>
    </source>
</evidence>
<evidence type="ECO:0000313" key="2">
    <source>
        <dbReference type="EMBL" id="KAF7478435.1"/>
    </source>
</evidence>
<organism evidence="3 4">
    <name type="scientific">Marmota monax</name>
    <name type="common">Woodchuck</name>
    <dbReference type="NCBI Taxonomy" id="9995"/>
    <lineage>
        <taxon>Eukaryota</taxon>
        <taxon>Metazoa</taxon>
        <taxon>Chordata</taxon>
        <taxon>Craniata</taxon>
        <taxon>Vertebrata</taxon>
        <taxon>Euteleostomi</taxon>
        <taxon>Mammalia</taxon>
        <taxon>Eutheria</taxon>
        <taxon>Euarchontoglires</taxon>
        <taxon>Glires</taxon>
        <taxon>Rodentia</taxon>
        <taxon>Sciuromorpha</taxon>
        <taxon>Sciuridae</taxon>
        <taxon>Xerinae</taxon>
        <taxon>Marmotini</taxon>
        <taxon>Marmota</taxon>
    </lineage>
</organism>
<accession>A0A5E4BVN8</accession>
<reference evidence="2" key="2">
    <citation type="submission" date="2020-08" db="EMBL/GenBank/DDBJ databases">
        <authorList>
            <person name="Shumante A."/>
            <person name="Zimin A.V."/>
            <person name="Puiu D."/>
            <person name="Salzberg S.L."/>
        </authorList>
    </citation>
    <scope>NUCLEOTIDE SEQUENCE</scope>
    <source>
        <strain evidence="2">WC2-LM</strain>
        <tissue evidence="2">Liver</tissue>
    </source>
</reference>
<evidence type="ECO:0000256" key="1">
    <source>
        <dbReference type="SAM" id="MobiDB-lite"/>
    </source>
</evidence>
<name>A0A5E4BVN8_MARMO</name>
<evidence type="ECO:0000313" key="3">
    <source>
        <dbReference type="EMBL" id="VTJ73080.1"/>
    </source>
</evidence>
<feature type="compositionally biased region" description="Low complexity" evidence="1">
    <location>
        <begin position="68"/>
        <end position="79"/>
    </location>
</feature>
<dbReference type="EMBL" id="WJEC01001631">
    <property type="protein sequence ID" value="KAF7478435.1"/>
    <property type="molecule type" value="Genomic_DNA"/>
</dbReference>
<dbReference type="AlphaFoldDB" id="A0A5E4BVN8"/>
<reference evidence="3 4" key="1">
    <citation type="submission" date="2019-04" db="EMBL/GenBank/DDBJ databases">
        <authorList>
            <person name="Alioto T."/>
            <person name="Alioto T."/>
        </authorList>
    </citation>
    <scope>NUCLEOTIDE SEQUENCE [LARGE SCALE GENOMIC DNA]</scope>
</reference>
<sequence>MGGLDPALPPPPGGALTGGTVCDRLQPSSPAVEALELAPGPKPLSPRSASRPKLDGWELPGAPPLAHPAPGSGAAGLTPAPAPAPART</sequence>
<gene>
    <name evidence="2" type="ORF">GHT09_010533</name>
    <name evidence="3" type="ORF">MONAX_5E017750</name>
</gene>
<dbReference type="Proteomes" id="UP000335636">
    <property type="component" value="Unassembled WGS sequence"/>
</dbReference>